<dbReference type="PROSITE" id="PS51184">
    <property type="entry name" value="JMJC"/>
    <property type="match status" value="1"/>
</dbReference>
<accession>A0A8H5FH76</accession>
<feature type="compositionally biased region" description="Polar residues" evidence="1">
    <location>
        <begin position="8"/>
        <end position="17"/>
    </location>
</feature>
<feature type="compositionally biased region" description="Polar residues" evidence="1">
    <location>
        <begin position="651"/>
        <end position="664"/>
    </location>
</feature>
<evidence type="ECO:0000313" key="4">
    <source>
        <dbReference type="Proteomes" id="UP000559256"/>
    </source>
</evidence>
<reference evidence="3 4" key="1">
    <citation type="journal article" date="2020" name="ISME J.">
        <title>Uncovering the hidden diversity of litter-decomposition mechanisms in mushroom-forming fungi.</title>
        <authorList>
            <person name="Floudas D."/>
            <person name="Bentzer J."/>
            <person name="Ahren D."/>
            <person name="Johansson T."/>
            <person name="Persson P."/>
            <person name="Tunlid A."/>
        </authorList>
    </citation>
    <scope>NUCLEOTIDE SEQUENCE [LARGE SCALE GENOMIC DNA]</scope>
    <source>
        <strain evidence="3 4">CBS 291.85</strain>
    </source>
</reference>
<dbReference type="Gene3D" id="2.60.120.650">
    <property type="entry name" value="Cupin"/>
    <property type="match status" value="1"/>
</dbReference>
<dbReference type="InterPro" id="IPR003347">
    <property type="entry name" value="JmjC_dom"/>
</dbReference>
<feature type="region of interest" description="Disordered" evidence="1">
    <location>
        <begin position="602"/>
        <end position="664"/>
    </location>
</feature>
<name>A0A8H5FH76_9AGAR</name>
<organism evidence="3 4">
    <name type="scientific">Tetrapyrgos nigripes</name>
    <dbReference type="NCBI Taxonomy" id="182062"/>
    <lineage>
        <taxon>Eukaryota</taxon>
        <taxon>Fungi</taxon>
        <taxon>Dikarya</taxon>
        <taxon>Basidiomycota</taxon>
        <taxon>Agaricomycotina</taxon>
        <taxon>Agaricomycetes</taxon>
        <taxon>Agaricomycetidae</taxon>
        <taxon>Agaricales</taxon>
        <taxon>Marasmiineae</taxon>
        <taxon>Marasmiaceae</taxon>
        <taxon>Tetrapyrgos</taxon>
    </lineage>
</organism>
<dbReference type="EMBL" id="JAACJM010000226">
    <property type="protein sequence ID" value="KAF5336659.1"/>
    <property type="molecule type" value="Genomic_DNA"/>
</dbReference>
<feature type="domain" description="JmjC" evidence="2">
    <location>
        <begin position="372"/>
        <end position="553"/>
    </location>
</feature>
<feature type="region of interest" description="Disordered" evidence="1">
    <location>
        <begin position="1"/>
        <end position="73"/>
    </location>
</feature>
<feature type="region of interest" description="Disordered" evidence="1">
    <location>
        <begin position="758"/>
        <end position="778"/>
    </location>
</feature>
<feature type="compositionally biased region" description="Basic and acidic residues" evidence="1">
    <location>
        <begin position="44"/>
        <end position="68"/>
    </location>
</feature>
<comment type="caution">
    <text evidence="3">The sequence shown here is derived from an EMBL/GenBank/DDBJ whole genome shotgun (WGS) entry which is preliminary data.</text>
</comment>
<feature type="compositionally biased region" description="Polar residues" evidence="1">
    <location>
        <begin position="605"/>
        <end position="621"/>
    </location>
</feature>
<keyword evidence="4" id="KW-1185">Reference proteome</keyword>
<proteinExistence type="predicted"/>
<dbReference type="SUPFAM" id="SSF51197">
    <property type="entry name" value="Clavaminate synthase-like"/>
    <property type="match status" value="1"/>
</dbReference>
<dbReference type="OrthoDB" id="2635829at2759"/>
<evidence type="ECO:0000259" key="2">
    <source>
        <dbReference type="PROSITE" id="PS51184"/>
    </source>
</evidence>
<dbReference type="Proteomes" id="UP000559256">
    <property type="component" value="Unassembled WGS sequence"/>
</dbReference>
<protein>
    <recommendedName>
        <fullName evidence="2">JmjC domain-containing protein</fullName>
    </recommendedName>
</protein>
<evidence type="ECO:0000256" key="1">
    <source>
        <dbReference type="SAM" id="MobiDB-lite"/>
    </source>
</evidence>
<sequence>MSGAPSDPQANTGTRSLMYTFALDPVPSSSSTSAPENSQAKRKHVEDDERKLRRKKLDSERHAAKREGTVYVPKSRSKTKALVTHVFEENPHFGTLFTHTTAFFDSINRANATANLKNSLPVELSLDPTDPVSGIDTPRDNKADVQPIDTITVLAHGQHVEDFRCLSTLPQDSSPTNSTPHFPQHDHGSPEAMKTHLIDSVIGSQVDSHAETIIWANGWETVKLTAFRTESPANILGTDSHTVEWMALASQKARASGRKFVTYVNWQSRDLSRREGRQALREAISKELSHGKLIVLPDYISDKTGTDIKTVADLEEYGLLLSEEGPVECQDIIARALADPAADPNYHKATKLGTFFKGMSNPDEVAVLLDLPVAQKNLPESLLPLNESLRSWTDTKTWPSDRNLDQDNFFGTSWLLAHQAGIVTYPHLDADGPNTYIQPLGNGPKLWAVVYFKQDESRTKREDLLKLIGEICSGFETIPRNTKDNGNAPEVYSMSYENLCDIELVYACPGDFLIQPPGTLHMVYTPRASITIGGFFWSYDMLHLTEFARNLNTKHGDSTTNQEHANLNQTFVRMTLALPLYPDRMNVSLILSEGIPKFGQRRRSNILTQNPLPTAPQVTTEAHSDPKSPPSERTMPQVTTAETHSDPKSPPSEQAVSQVTSTVKPMNTEKMTWCREALLPEYPQATSSIEGLETFFSRHKVETKEADSLAKLFWHHFDKQRIPKFGLMQKSFRFFENKDTQEVDQFYQICRRRIKESSGTTTAVPAGTSDPQTQGDTTSTASNLDSLFDVLSATPGLSPLLKPSDQPVTWTVSLMFFQPLPVFLLSSNHQISQ</sequence>
<gene>
    <name evidence="3" type="ORF">D9758_016744</name>
</gene>
<dbReference type="AlphaFoldDB" id="A0A8H5FH76"/>
<evidence type="ECO:0000313" key="3">
    <source>
        <dbReference type="EMBL" id="KAF5336659.1"/>
    </source>
</evidence>